<keyword evidence="2" id="KW-1185">Reference proteome</keyword>
<dbReference type="GO" id="GO:0016020">
    <property type="term" value="C:membrane"/>
    <property type="evidence" value="ECO:0007669"/>
    <property type="project" value="TreeGrafter"/>
</dbReference>
<evidence type="ECO:0000313" key="1">
    <source>
        <dbReference type="EMBL" id="GMI71826.1"/>
    </source>
</evidence>
<dbReference type="AlphaFoldDB" id="A0A9W7LQ12"/>
<sequence length="67" mass="7764">MPPLCYPFDSQLQDRQCGFYEVSMANASLVWQNYTCTVSESGLCNTTGRITPDIFRFYDFDDNIETF</sequence>
<dbReference type="OrthoDB" id="1937321at2759"/>
<dbReference type="Proteomes" id="UP001165190">
    <property type="component" value="Unassembled WGS sequence"/>
</dbReference>
<gene>
    <name evidence="1" type="ORF">HRI_000851900</name>
</gene>
<evidence type="ECO:0000313" key="2">
    <source>
        <dbReference type="Proteomes" id="UP001165190"/>
    </source>
</evidence>
<reference evidence="1" key="1">
    <citation type="submission" date="2023-05" db="EMBL/GenBank/DDBJ databases">
        <title>Genome and transcriptome analyses reveal genes involved in the formation of fine ridges on petal epidermal cells in Hibiscus trionum.</title>
        <authorList>
            <person name="Koshimizu S."/>
            <person name="Masuda S."/>
            <person name="Ishii T."/>
            <person name="Shirasu K."/>
            <person name="Hoshino A."/>
            <person name="Arita M."/>
        </authorList>
    </citation>
    <scope>NUCLEOTIDE SEQUENCE</scope>
    <source>
        <strain evidence="1">Hamamatsu line</strain>
    </source>
</reference>
<comment type="caution">
    <text evidence="1">The sequence shown here is derived from an EMBL/GenBank/DDBJ whole genome shotgun (WGS) entry which is preliminary data.</text>
</comment>
<dbReference type="EMBL" id="BSYR01000010">
    <property type="protein sequence ID" value="GMI71826.1"/>
    <property type="molecule type" value="Genomic_DNA"/>
</dbReference>
<dbReference type="PANTHER" id="PTHR31414">
    <property type="entry name" value="TRANSMEMBRANE PROTEIN DDB_G0292058"/>
    <property type="match status" value="1"/>
</dbReference>
<proteinExistence type="predicted"/>
<dbReference type="PANTHER" id="PTHR31414:SF16">
    <property type="entry name" value="TRANSMEMBRANE PROTEIN"/>
    <property type="match status" value="1"/>
</dbReference>
<name>A0A9W7LQ12_HIBTR</name>
<organism evidence="1 2">
    <name type="scientific">Hibiscus trionum</name>
    <name type="common">Flower of an hour</name>
    <dbReference type="NCBI Taxonomy" id="183268"/>
    <lineage>
        <taxon>Eukaryota</taxon>
        <taxon>Viridiplantae</taxon>
        <taxon>Streptophyta</taxon>
        <taxon>Embryophyta</taxon>
        <taxon>Tracheophyta</taxon>
        <taxon>Spermatophyta</taxon>
        <taxon>Magnoliopsida</taxon>
        <taxon>eudicotyledons</taxon>
        <taxon>Gunneridae</taxon>
        <taxon>Pentapetalae</taxon>
        <taxon>rosids</taxon>
        <taxon>malvids</taxon>
        <taxon>Malvales</taxon>
        <taxon>Malvaceae</taxon>
        <taxon>Malvoideae</taxon>
        <taxon>Hibiscus</taxon>
    </lineage>
</organism>
<dbReference type="InterPro" id="IPR040283">
    <property type="entry name" value="DDB_G0292058-like"/>
</dbReference>
<protein>
    <submittedName>
        <fullName evidence="1">Uncharacterized protein</fullName>
    </submittedName>
</protein>
<accession>A0A9W7LQ12</accession>